<dbReference type="InterPro" id="IPR047057">
    <property type="entry name" value="MerR_fam"/>
</dbReference>
<evidence type="ECO:0000313" key="7">
    <source>
        <dbReference type="Proteomes" id="UP001314241"/>
    </source>
</evidence>
<evidence type="ECO:0000313" key="6">
    <source>
        <dbReference type="EMBL" id="CAK8053753.1"/>
    </source>
</evidence>
<evidence type="ECO:0000259" key="5">
    <source>
        <dbReference type="PROSITE" id="PS50937"/>
    </source>
</evidence>
<accession>A0ABP0ENA6</accession>
<dbReference type="PROSITE" id="PS50937">
    <property type="entry name" value="HTH_MERR_2"/>
    <property type="match status" value="1"/>
</dbReference>
<sequence>MAGRELRRNLAVLPIGTVRELTMLSDRQIRYYEDHDLVSPKRGGGGQRRYSLNDVDRLLDIRDYLDMGHSTQDIKEMFAKQEAKRKSAKASEAALRRSLQDEFAQIARFK</sequence>
<dbReference type="PANTHER" id="PTHR30204:SF65">
    <property type="entry name" value="HTH-TYPE TRANSCRIPTIONAL REGULATOR TNRA"/>
    <property type="match status" value="1"/>
</dbReference>
<evidence type="ECO:0000256" key="4">
    <source>
        <dbReference type="ARBA" id="ARBA00023163"/>
    </source>
</evidence>
<proteinExistence type="predicted"/>
<keyword evidence="1" id="KW-0678">Repressor</keyword>
<name>A0ABP0ENA6_9LACO</name>
<dbReference type="Gene3D" id="1.10.1660.10">
    <property type="match status" value="1"/>
</dbReference>
<feature type="domain" description="HTH merR-type" evidence="5">
    <location>
        <begin position="12"/>
        <end position="80"/>
    </location>
</feature>
<organism evidence="6 7">
    <name type="scientific">Eupransor demetentiae</name>
    <dbReference type="NCBI Taxonomy" id="3109584"/>
    <lineage>
        <taxon>Bacteria</taxon>
        <taxon>Bacillati</taxon>
        <taxon>Bacillota</taxon>
        <taxon>Bacilli</taxon>
        <taxon>Lactobacillales</taxon>
        <taxon>Lactobacillaceae</taxon>
        <taxon>Eupransor</taxon>
    </lineage>
</organism>
<dbReference type="SMART" id="SM00422">
    <property type="entry name" value="HTH_MERR"/>
    <property type="match status" value="1"/>
</dbReference>
<keyword evidence="4" id="KW-0804">Transcription</keyword>
<dbReference type="InterPro" id="IPR000551">
    <property type="entry name" value="MerR-type_HTH_dom"/>
</dbReference>
<comment type="caution">
    <text evidence="6">The sequence shown here is derived from an EMBL/GenBank/DDBJ whole genome shotgun (WGS) entry which is preliminary data.</text>
</comment>
<dbReference type="Proteomes" id="UP001314241">
    <property type="component" value="Unassembled WGS sequence"/>
</dbReference>
<dbReference type="RefSeq" id="WP_349641304.1">
    <property type="nucleotide sequence ID" value="NZ_CAWVOH010000001.1"/>
</dbReference>
<dbReference type="Pfam" id="PF13411">
    <property type="entry name" value="MerR_1"/>
    <property type="match status" value="1"/>
</dbReference>
<gene>
    <name evidence="6" type="ORF">R54876_GBNLAHCA_00311</name>
</gene>
<dbReference type="EMBL" id="CAWVOH010000001">
    <property type="protein sequence ID" value="CAK8053753.1"/>
    <property type="molecule type" value="Genomic_DNA"/>
</dbReference>
<evidence type="ECO:0000256" key="2">
    <source>
        <dbReference type="ARBA" id="ARBA00023015"/>
    </source>
</evidence>
<evidence type="ECO:0000256" key="3">
    <source>
        <dbReference type="ARBA" id="ARBA00023125"/>
    </source>
</evidence>
<keyword evidence="7" id="KW-1185">Reference proteome</keyword>
<keyword evidence="2" id="KW-0805">Transcription regulation</keyword>
<dbReference type="PANTHER" id="PTHR30204">
    <property type="entry name" value="REDOX-CYCLING DRUG-SENSING TRANSCRIPTIONAL ACTIVATOR SOXR"/>
    <property type="match status" value="1"/>
</dbReference>
<keyword evidence="3" id="KW-0238">DNA-binding</keyword>
<reference evidence="6 7" key="1">
    <citation type="submission" date="2024-01" db="EMBL/GenBank/DDBJ databases">
        <authorList>
            <person name="Botero Cardona J."/>
        </authorList>
    </citation>
    <scope>NUCLEOTIDE SEQUENCE [LARGE SCALE GENOMIC DNA]</scope>
    <source>
        <strain evidence="6 7">LMG 33000</strain>
    </source>
</reference>
<dbReference type="SUPFAM" id="SSF46955">
    <property type="entry name" value="Putative DNA-binding domain"/>
    <property type="match status" value="1"/>
</dbReference>
<evidence type="ECO:0000256" key="1">
    <source>
        <dbReference type="ARBA" id="ARBA00022491"/>
    </source>
</evidence>
<dbReference type="InterPro" id="IPR009061">
    <property type="entry name" value="DNA-bd_dom_put_sf"/>
</dbReference>
<protein>
    <submittedName>
        <fullName evidence="6">MerR family (SoxR)</fullName>
    </submittedName>
</protein>